<keyword evidence="6 8" id="KW-0449">Lipoprotein</keyword>
<feature type="region of interest" description="Disordered" evidence="7">
    <location>
        <begin position="33"/>
        <end position="69"/>
    </location>
</feature>
<evidence type="ECO:0000256" key="5">
    <source>
        <dbReference type="ARBA" id="ARBA00023237"/>
    </source>
</evidence>
<comment type="caution">
    <text evidence="8">The sequence shown here is derived from an EMBL/GenBank/DDBJ whole genome shotgun (WGS) entry which is preliminary data.</text>
</comment>
<keyword evidence="3" id="KW-0472">Membrane</keyword>
<organism evidence="8 9">
    <name type="scientific">Allochromatium humboldtianum</name>
    <dbReference type="NCBI Taxonomy" id="504901"/>
    <lineage>
        <taxon>Bacteria</taxon>
        <taxon>Pseudomonadati</taxon>
        <taxon>Pseudomonadota</taxon>
        <taxon>Gammaproteobacteria</taxon>
        <taxon>Chromatiales</taxon>
        <taxon>Chromatiaceae</taxon>
        <taxon>Allochromatium</taxon>
    </lineage>
</organism>
<evidence type="ECO:0000256" key="6">
    <source>
        <dbReference type="ARBA" id="ARBA00023288"/>
    </source>
</evidence>
<proteinExistence type="predicted"/>
<keyword evidence="4" id="KW-0564">Palmitate</keyword>
<evidence type="ECO:0000256" key="7">
    <source>
        <dbReference type="SAM" id="MobiDB-lite"/>
    </source>
</evidence>
<dbReference type="GO" id="GO:0009279">
    <property type="term" value="C:cell outer membrane"/>
    <property type="evidence" value="ECO:0007669"/>
    <property type="project" value="UniProtKB-SubCell"/>
</dbReference>
<comment type="subcellular location">
    <subcellularLocation>
        <location evidence="1">Cell outer membrane</location>
        <topology evidence="1">Lipid-anchor</topology>
    </subcellularLocation>
</comment>
<evidence type="ECO:0000313" key="8">
    <source>
        <dbReference type="EMBL" id="NVZ10299.1"/>
    </source>
</evidence>
<dbReference type="PROSITE" id="PS51257">
    <property type="entry name" value="PROKAR_LIPOPROTEIN"/>
    <property type="match status" value="1"/>
</dbReference>
<dbReference type="InterPro" id="IPR032831">
    <property type="entry name" value="LptM_cons"/>
</dbReference>
<accession>A0A850R6H3</accession>
<sequence>MRCWANNLFILVVVVLGTLAMLGACGQKGDLYLPEPASASRSSTPPGADVPTPPPAPPESGAGSDASQP</sequence>
<keyword evidence="9" id="KW-1185">Reference proteome</keyword>
<evidence type="ECO:0000313" key="9">
    <source>
        <dbReference type="Proteomes" id="UP000592294"/>
    </source>
</evidence>
<keyword evidence="2" id="KW-0732">Signal</keyword>
<gene>
    <name evidence="8" type="ORF">HW932_13610</name>
</gene>
<evidence type="ECO:0000256" key="3">
    <source>
        <dbReference type="ARBA" id="ARBA00023136"/>
    </source>
</evidence>
<evidence type="ECO:0000256" key="4">
    <source>
        <dbReference type="ARBA" id="ARBA00023139"/>
    </source>
</evidence>
<dbReference type="EMBL" id="JABZEO010000009">
    <property type="protein sequence ID" value="NVZ10299.1"/>
    <property type="molecule type" value="Genomic_DNA"/>
</dbReference>
<name>A0A850R6H3_9GAMM</name>
<dbReference type="AlphaFoldDB" id="A0A850R6H3"/>
<dbReference type="Pfam" id="PF13627">
    <property type="entry name" value="LptM_cons"/>
    <property type="match status" value="1"/>
</dbReference>
<dbReference type="RefSeq" id="WP_176977043.1">
    <property type="nucleotide sequence ID" value="NZ_JABZEO010000009.1"/>
</dbReference>
<keyword evidence="5" id="KW-0998">Cell outer membrane</keyword>
<protein>
    <submittedName>
        <fullName evidence="8">Lipoprotein</fullName>
    </submittedName>
</protein>
<dbReference type="NCBIfam" id="NF047847">
    <property type="entry name" value="SS_mature_LptM"/>
    <property type="match status" value="1"/>
</dbReference>
<reference evidence="8 9" key="1">
    <citation type="submission" date="2020-06" db="EMBL/GenBank/DDBJ databases">
        <title>Whole-genome sequence of Allochromatium humboldtianum DSM 21881, type strain.</title>
        <authorList>
            <person name="Kyndt J.A."/>
            <person name="Meyer T.E."/>
        </authorList>
    </citation>
    <scope>NUCLEOTIDE SEQUENCE [LARGE SCALE GENOMIC DNA]</scope>
    <source>
        <strain evidence="8 9">DSM 21881</strain>
    </source>
</reference>
<dbReference type="Proteomes" id="UP000592294">
    <property type="component" value="Unassembled WGS sequence"/>
</dbReference>
<evidence type="ECO:0000256" key="1">
    <source>
        <dbReference type="ARBA" id="ARBA00004459"/>
    </source>
</evidence>
<evidence type="ECO:0000256" key="2">
    <source>
        <dbReference type="ARBA" id="ARBA00022729"/>
    </source>
</evidence>
<feature type="compositionally biased region" description="Low complexity" evidence="7">
    <location>
        <begin position="59"/>
        <end position="69"/>
    </location>
</feature>